<organism evidence="12 13">
    <name type="scientific">Geotrichum candidum</name>
    <name type="common">Oospora lactis</name>
    <name type="synonym">Dipodascus geotrichum</name>
    <dbReference type="NCBI Taxonomy" id="1173061"/>
    <lineage>
        <taxon>Eukaryota</taxon>
        <taxon>Fungi</taxon>
        <taxon>Dikarya</taxon>
        <taxon>Ascomycota</taxon>
        <taxon>Saccharomycotina</taxon>
        <taxon>Dipodascomycetes</taxon>
        <taxon>Dipodascales</taxon>
        <taxon>Dipodascaceae</taxon>
        <taxon>Geotrichum</taxon>
    </lineage>
</organism>
<feature type="transmembrane region" description="Helical" evidence="10">
    <location>
        <begin position="440"/>
        <end position="463"/>
    </location>
</feature>
<evidence type="ECO:0000313" key="13">
    <source>
        <dbReference type="Proteomes" id="UP000750522"/>
    </source>
</evidence>
<evidence type="ECO:0000256" key="4">
    <source>
        <dbReference type="ARBA" id="ARBA00012312"/>
    </source>
</evidence>
<evidence type="ECO:0000256" key="2">
    <source>
        <dbReference type="ARBA" id="ARBA00004154"/>
    </source>
</evidence>
<comment type="function">
    <text evidence="10">Catalyzes the stereospecific oxidation of squalene to (S)-2,3-epoxysqualene, and is considered to be a rate-limiting enzyme in steroid biosynthesis.</text>
</comment>
<keyword evidence="10" id="KW-0256">Endoplasmic reticulum</keyword>
<keyword evidence="10" id="KW-1133">Transmembrane helix</keyword>
<evidence type="ECO:0000259" key="11">
    <source>
        <dbReference type="Pfam" id="PF08491"/>
    </source>
</evidence>
<proteinExistence type="inferred from homology"/>
<dbReference type="PANTHER" id="PTHR10835">
    <property type="entry name" value="SQUALENE MONOOXYGENASE"/>
    <property type="match status" value="1"/>
</dbReference>
<evidence type="ECO:0000256" key="3">
    <source>
        <dbReference type="ARBA" id="ARBA00008802"/>
    </source>
</evidence>
<sequence length="467" mass="51006">MTTNTTTDNHPSYDVIIVGAGIIGPTLSVALANQGKSVLVVERDLSEPNRIVGELMQPGGLKALKALGFESATKDIDSIPVNGYEIIYHGNPINLPYTIDPVTGKREEGRSFHHGRFVMKLREKMLATPGVTVLEAIVTDINRDKDSGRITGVTVKNPKSGSIESYTSKVTVIADGTTSKFRKDFIARKPIVKSNFVGMVLTDADMPNPHHGHVILGDHAPILVYQIGTHETRILCDVRGAGPLPSISSGAMKEYLLENVLPNMPESLQPSVKLAIYEGKFRTMPNQFLPSTNPADAPDGLILLGDAWNMRHPLTGGGMTVALNDVVLLAKHLAPVTDLGDWPTVSDHLHDFYWERKNLGSVVNILAQALYSLFAADNSNLQILQRGCFEYFKRGGLCVDEPISLLSGILPRPMVLVMHFFAVALYAIRCNFYEKGLVGAPIAFIQAFTALYTATIVILPFMLHELK</sequence>
<dbReference type="Proteomes" id="UP000750522">
    <property type="component" value="Unassembled WGS sequence"/>
</dbReference>
<comment type="similarity">
    <text evidence="3 10">Belongs to the squalene monooxygenase family.</text>
</comment>
<evidence type="ECO:0000256" key="1">
    <source>
        <dbReference type="ARBA" id="ARBA00001974"/>
    </source>
</evidence>
<keyword evidence="7" id="KW-0492">Microsome</keyword>
<dbReference type="Gene3D" id="3.50.50.60">
    <property type="entry name" value="FAD/NAD(P)-binding domain"/>
    <property type="match status" value="1"/>
</dbReference>
<dbReference type="EC" id="1.14.14.17" evidence="4 10"/>
<dbReference type="InterPro" id="IPR036188">
    <property type="entry name" value="FAD/NAD-bd_sf"/>
</dbReference>
<evidence type="ECO:0000256" key="5">
    <source>
        <dbReference type="ARBA" id="ARBA00022630"/>
    </source>
</evidence>
<reference evidence="12" key="2">
    <citation type="submission" date="2020-01" db="EMBL/GenBank/DDBJ databases">
        <authorList>
            <person name="Perkins V."/>
            <person name="Lessard M.-H."/>
            <person name="Dugat-Bony E."/>
            <person name="Frenette M."/>
            <person name="Labrie S."/>
        </authorList>
    </citation>
    <scope>NUCLEOTIDE SEQUENCE</scope>
    <source>
        <strain evidence="12">LMA-70</strain>
    </source>
</reference>
<dbReference type="InterPro" id="IPR040125">
    <property type="entry name" value="Squalene_monox"/>
</dbReference>
<keyword evidence="8 10" id="KW-0560">Oxidoreductase</keyword>
<evidence type="ECO:0000256" key="8">
    <source>
        <dbReference type="ARBA" id="ARBA00023002"/>
    </source>
</evidence>
<keyword evidence="5 10" id="KW-0285">Flavoprotein</keyword>
<accession>A0A9P5KQZ2</accession>
<dbReference type="GO" id="GO:0006696">
    <property type="term" value="P:ergosterol biosynthetic process"/>
    <property type="evidence" value="ECO:0007669"/>
    <property type="project" value="TreeGrafter"/>
</dbReference>
<comment type="catalytic activity">
    <reaction evidence="10">
        <text>squalene + reduced [NADPH--hemoprotein reductase] + O2 = (S)-2,3-epoxysqualene + oxidized [NADPH--hemoprotein reductase] + H2O + H(+)</text>
        <dbReference type="Rhea" id="RHEA:25282"/>
        <dbReference type="Rhea" id="RHEA-COMP:11964"/>
        <dbReference type="Rhea" id="RHEA-COMP:11965"/>
        <dbReference type="ChEBI" id="CHEBI:15377"/>
        <dbReference type="ChEBI" id="CHEBI:15378"/>
        <dbReference type="ChEBI" id="CHEBI:15379"/>
        <dbReference type="ChEBI" id="CHEBI:15440"/>
        <dbReference type="ChEBI" id="CHEBI:15441"/>
        <dbReference type="ChEBI" id="CHEBI:57618"/>
        <dbReference type="ChEBI" id="CHEBI:58210"/>
        <dbReference type="EC" id="1.14.14.17"/>
    </reaction>
</comment>
<feature type="domain" description="Squalene epoxidase" evidence="11">
    <location>
        <begin position="168"/>
        <end position="444"/>
    </location>
</feature>
<evidence type="ECO:0000256" key="7">
    <source>
        <dbReference type="ARBA" id="ARBA00022848"/>
    </source>
</evidence>
<keyword evidence="10" id="KW-0812">Transmembrane</keyword>
<dbReference type="GO" id="GO:0050660">
    <property type="term" value="F:flavin adenine dinucleotide binding"/>
    <property type="evidence" value="ECO:0007669"/>
    <property type="project" value="UniProtKB-UniRule"/>
</dbReference>
<evidence type="ECO:0000256" key="6">
    <source>
        <dbReference type="ARBA" id="ARBA00022827"/>
    </source>
</evidence>
<evidence type="ECO:0000256" key="10">
    <source>
        <dbReference type="RuleBase" id="RU367121"/>
    </source>
</evidence>
<dbReference type="PRINTS" id="PR00420">
    <property type="entry name" value="RNGMNOXGNASE"/>
</dbReference>
<dbReference type="EMBL" id="QQZK01000144">
    <property type="protein sequence ID" value="KAF5095523.1"/>
    <property type="molecule type" value="Genomic_DNA"/>
</dbReference>
<evidence type="ECO:0000256" key="9">
    <source>
        <dbReference type="ARBA" id="ARBA00023136"/>
    </source>
</evidence>
<dbReference type="PANTHER" id="PTHR10835:SF0">
    <property type="entry name" value="SQUALENE MONOOXYGENASE"/>
    <property type="match status" value="1"/>
</dbReference>
<protein>
    <recommendedName>
        <fullName evidence="4 10">Squalene monooxygenase</fullName>
        <ecNumber evidence="4 10">1.14.14.17</ecNumber>
    </recommendedName>
</protein>
<evidence type="ECO:0000313" key="12">
    <source>
        <dbReference type="EMBL" id="KAF5095523.1"/>
    </source>
</evidence>
<reference evidence="12" key="1">
    <citation type="journal article" date="2020" name="Front. Microbiol.">
        <title>Phenotypic and Genetic Characterization of the Cheese Ripening Yeast Geotrichum candidum.</title>
        <authorList>
            <person name="Perkins V."/>
            <person name="Vignola S."/>
            <person name="Lessard M.H."/>
            <person name="Plante P.L."/>
            <person name="Corbeil J."/>
            <person name="Dugat-Bony E."/>
            <person name="Frenette M."/>
            <person name="Labrie S."/>
        </authorList>
    </citation>
    <scope>NUCLEOTIDE SEQUENCE</scope>
    <source>
        <strain evidence="12">LMA-70</strain>
    </source>
</reference>
<name>A0A9P5KQZ2_GEOCN</name>
<dbReference type="SUPFAM" id="SSF51905">
    <property type="entry name" value="FAD/NAD(P)-binding domain"/>
    <property type="match status" value="1"/>
</dbReference>
<gene>
    <name evidence="12" type="ORF">DV451_004635</name>
</gene>
<dbReference type="GO" id="GO:0005789">
    <property type="term" value="C:endoplasmic reticulum membrane"/>
    <property type="evidence" value="ECO:0007669"/>
    <property type="project" value="UniProtKB-SubCell"/>
</dbReference>
<comment type="cofactor">
    <cofactor evidence="1 10">
        <name>FAD</name>
        <dbReference type="ChEBI" id="CHEBI:57692"/>
    </cofactor>
</comment>
<dbReference type="Pfam" id="PF08491">
    <property type="entry name" value="SE"/>
    <property type="match status" value="1"/>
</dbReference>
<dbReference type="GO" id="GO:0004506">
    <property type="term" value="F:squalene monooxygenase activity"/>
    <property type="evidence" value="ECO:0007669"/>
    <property type="project" value="UniProtKB-UniRule"/>
</dbReference>
<feature type="transmembrane region" description="Helical" evidence="10">
    <location>
        <begin position="409"/>
        <end position="428"/>
    </location>
</feature>
<comment type="subcellular location">
    <subcellularLocation>
        <location evidence="10">Endoplasmic reticulum membrane</location>
        <topology evidence="10">Multi-pass membrane protein</topology>
    </subcellularLocation>
    <subcellularLocation>
        <location evidence="2">Microsome membrane</location>
        <topology evidence="2">Multi-pass membrane protein</topology>
    </subcellularLocation>
</comment>
<dbReference type="AlphaFoldDB" id="A0A9P5KQZ2"/>
<keyword evidence="6 10" id="KW-0274">FAD</keyword>
<dbReference type="InterPro" id="IPR013698">
    <property type="entry name" value="Squalene_epoxidase"/>
</dbReference>
<keyword evidence="9 10" id="KW-0472">Membrane</keyword>
<comment type="caution">
    <text evidence="12">The sequence shown here is derived from an EMBL/GenBank/DDBJ whole genome shotgun (WGS) entry which is preliminary data.</text>
</comment>